<evidence type="ECO:0000313" key="5">
    <source>
        <dbReference type="EMBL" id="MCY6960273.1"/>
    </source>
</evidence>
<keyword evidence="1" id="KW-0805">Transcription regulation</keyword>
<dbReference type="PANTHER" id="PTHR47504:SF5">
    <property type="entry name" value="RIGHT ORIGIN-BINDING PROTEIN"/>
    <property type="match status" value="1"/>
</dbReference>
<dbReference type="SUPFAM" id="SSF46689">
    <property type="entry name" value="Homeodomain-like"/>
    <property type="match status" value="2"/>
</dbReference>
<dbReference type="RefSeq" id="WP_268062705.1">
    <property type="nucleotide sequence ID" value="NZ_JAPQFJ010000023.1"/>
</dbReference>
<dbReference type="Gene3D" id="3.20.80.10">
    <property type="entry name" value="Regulatory factor, effector binding domain"/>
    <property type="match status" value="1"/>
</dbReference>
<organism evidence="5 6">
    <name type="scientific">Clostridium brassicae</name>
    <dbReference type="NCBI Taxonomy" id="2999072"/>
    <lineage>
        <taxon>Bacteria</taxon>
        <taxon>Bacillati</taxon>
        <taxon>Bacillota</taxon>
        <taxon>Clostridia</taxon>
        <taxon>Eubacteriales</taxon>
        <taxon>Clostridiaceae</taxon>
        <taxon>Clostridium</taxon>
    </lineage>
</organism>
<dbReference type="InterPro" id="IPR029441">
    <property type="entry name" value="Cass2"/>
</dbReference>
<dbReference type="Gene3D" id="1.10.10.60">
    <property type="entry name" value="Homeodomain-like"/>
    <property type="match status" value="2"/>
</dbReference>
<dbReference type="EMBL" id="JAPQFJ010000023">
    <property type="protein sequence ID" value="MCY6960273.1"/>
    <property type="molecule type" value="Genomic_DNA"/>
</dbReference>
<evidence type="ECO:0000256" key="1">
    <source>
        <dbReference type="ARBA" id="ARBA00023015"/>
    </source>
</evidence>
<dbReference type="SMART" id="SM00342">
    <property type="entry name" value="HTH_ARAC"/>
    <property type="match status" value="1"/>
</dbReference>
<evidence type="ECO:0000256" key="3">
    <source>
        <dbReference type="ARBA" id="ARBA00023163"/>
    </source>
</evidence>
<reference evidence="5" key="1">
    <citation type="submission" date="2022-12" db="EMBL/GenBank/DDBJ databases">
        <title>Clostridium sp. nov., isolated from industrial wastewater.</title>
        <authorList>
            <person name="Jiayan W."/>
        </authorList>
    </citation>
    <scope>NUCLEOTIDE SEQUENCE</scope>
    <source>
        <strain evidence="5">ZC22-4</strain>
    </source>
</reference>
<dbReference type="PROSITE" id="PS01124">
    <property type="entry name" value="HTH_ARAC_FAMILY_2"/>
    <property type="match status" value="1"/>
</dbReference>
<dbReference type="Proteomes" id="UP001144612">
    <property type="component" value="Unassembled WGS sequence"/>
</dbReference>
<dbReference type="InterPro" id="IPR009057">
    <property type="entry name" value="Homeodomain-like_sf"/>
</dbReference>
<dbReference type="InterPro" id="IPR010499">
    <property type="entry name" value="AraC_E-bd"/>
</dbReference>
<dbReference type="Pfam" id="PF14526">
    <property type="entry name" value="Cass2"/>
    <property type="match status" value="1"/>
</dbReference>
<accession>A0ABT4DF31</accession>
<dbReference type="SMART" id="SM00871">
    <property type="entry name" value="AraC_E_bind"/>
    <property type="match status" value="1"/>
</dbReference>
<keyword evidence="2" id="KW-0238">DNA-binding</keyword>
<dbReference type="InterPro" id="IPR050959">
    <property type="entry name" value="MarA-like"/>
</dbReference>
<dbReference type="PANTHER" id="PTHR47504">
    <property type="entry name" value="RIGHT ORIGIN-BINDING PROTEIN"/>
    <property type="match status" value="1"/>
</dbReference>
<sequence>MEWLERLNESIQYIESNLDGTIEYEMAAKISCCTVYHFQRMFSYLAGVPLSEYIRNRRLTKAALDLQNGDKVIDVALRYGYESPTAFNRAFQKIHYVSPSIAQKKGTFLKAYPPISFKITIKGVEEMEYSIIKKEQIRIVGIKAPLEKNVEDNFKSVPKLWEESAQSGVINQIVSLMNEDSNGILGVSACMDKLDKWEYYIATATDKKVPKGMYEYVIPAGTWAVFPEEGAMPKAIQELEKRIITEWLPTSGYEYADAPDIEVYLNEDPTNSKFEVWVPIRKK</sequence>
<proteinExistence type="predicted"/>
<keyword evidence="3" id="KW-0804">Transcription</keyword>
<name>A0ABT4DF31_9CLOT</name>
<evidence type="ECO:0000313" key="6">
    <source>
        <dbReference type="Proteomes" id="UP001144612"/>
    </source>
</evidence>
<comment type="caution">
    <text evidence="5">The sequence shown here is derived from an EMBL/GenBank/DDBJ whole genome shotgun (WGS) entry which is preliminary data.</text>
</comment>
<dbReference type="SUPFAM" id="SSF55136">
    <property type="entry name" value="Probable bacterial effector-binding domain"/>
    <property type="match status" value="1"/>
</dbReference>
<gene>
    <name evidence="5" type="ORF">OW729_16775</name>
</gene>
<keyword evidence="6" id="KW-1185">Reference proteome</keyword>
<protein>
    <submittedName>
        <fullName evidence="5">AraC family transcriptional regulator</fullName>
    </submittedName>
</protein>
<dbReference type="InterPro" id="IPR018060">
    <property type="entry name" value="HTH_AraC"/>
</dbReference>
<feature type="domain" description="HTH araC/xylS-type" evidence="4">
    <location>
        <begin position="8"/>
        <end position="105"/>
    </location>
</feature>
<evidence type="ECO:0000259" key="4">
    <source>
        <dbReference type="PROSITE" id="PS01124"/>
    </source>
</evidence>
<dbReference type="InterPro" id="IPR011256">
    <property type="entry name" value="Reg_factor_effector_dom_sf"/>
</dbReference>
<dbReference type="Pfam" id="PF12833">
    <property type="entry name" value="HTH_18"/>
    <property type="match status" value="1"/>
</dbReference>
<evidence type="ECO:0000256" key="2">
    <source>
        <dbReference type="ARBA" id="ARBA00023125"/>
    </source>
</evidence>